<proteinExistence type="predicted"/>
<protein>
    <submittedName>
        <fullName evidence="2">Uncharacterized protein</fullName>
    </submittedName>
</protein>
<evidence type="ECO:0000313" key="3">
    <source>
        <dbReference type="Proteomes" id="UP000238479"/>
    </source>
</evidence>
<keyword evidence="1" id="KW-1133">Transmembrane helix</keyword>
<reference evidence="2 3" key="1">
    <citation type="journal article" date="2018" name="Nat. Genet.">
        <title>The Rosa genome provides new insights in the design of modern roses.</title>
        <authorList>
            <person name="Bendahmane M."/>
        </authorList>
    </citation>
    <scope>NUCLEOTIDE SEQUENCE [LARGE SCALE GENOMIC DNA]</scope>
    <source>
        <strain evidence="3">cv. Old Blush</strain>
    </source>
</reference>
<dbReference type="Gramene" id="PRQ25298">
    <property type="protein sequence ID" value="PRQ25298"/>
    <property type="gene ID" value="RchiOBHm_Chr6g0282031"/>
</dbReference>
<keyword evidence="3" id="KW-1185">Reference proteome</keyword>
<gene>
    <name evidence="2" type="ORF">RchiOBHm_Chr6g0282031</name>
</gene>
<keyword evidence="1" id="KW-0812">Transmembrane</keyword>
<feature type="transmembrane region" description="Helical" evidence="1">
    <location>
        <begin position="18"/>
        <end position="42"/>
    </location>
</feature>
<dbReference type="AlphaFoldDB" id="A0A2P6PTP5"/>
<comment type="caution">
    <text evidence="2">The sequence shown here is derived from an EMBL/GenBank/DDBJ whole genome shotgun (WGS) entry which is preliminary data.</text>
</comment>
<evidence type="ECO:0000313" key="2">
    <source>
        <dbReference type="EMBL" id="PRQ25298.1"/>
    </source>
</evidence>
<accession>A0A2P6PTP5</accession>
<sequence>MFIFHSFNFTFEQNLSSIFSPFACAQLQLLCYIYICVCIYIYMNSRALHKAIGCGLGFRYFD</sequence>
<name>A0A2P6PTP5_ROSCH</name>
<dbReference type="EMBL" id="PDCK01000044">
    <property type="protein sequence ID" value="PRQ25298.1"/>
    <property type="molecule type" value="Genomic_DNA"/>
</dbReference>
<evidence type="ECO:0000256" key="1">
    <source>
        <dbReference type="SAM" id="Phobius"/>
    </source>
</evidence>
<dbReference type="Proteomes" id="UP000238479">
    <property type="component" value="Chromosome 6"/>
</dbReference>
<keyword evidence="1" id="KW-0472">Membrane</keyword>
<organism evidence="2 3">
    <name type="scientific">Rosa chinensis</name>
    <name type="common">China rose</name>
    <dbReference type="NCBI Taxonomy" id="74649"/>
    <lineage>
        <taxon>Eukaryota</taxon>
        <taxon>Viridiplantae</taxon>
        <taxon>Streptophyta</taxon>
        <taxon>Embryophyta</taxon>
        <taxon>Tracheophyta</taxon>
        <taxon>Spermatophyta</taxon>
        <taxon>Magnoliopsida</taxon>
        <taxon>eudicotyledons</taxon>
        <taxon>Gunneridae</taxon>
        <taxon>Pentapetalae</taxon>
        <taxon>rosids</taxon>
        <taxon>fabids</taxon>
        <taxon>Rosales</taxon>
        <taxon>Rosaceae</taxon>
        <taxon>Rosoideae</taxon>
        <taxon>Rosoideae incertae sedis</taxon>
        <taxon>Rosa</taxon>
    </lineage>
</organism>